<keyword evidence="3" id="KW-1185">Reference proteome</keyword>
<feature type="chain" id="PRO_5018205503" evidence="1">
    <location>
        <begin position="19"/>
        <end position="42"/>
    </location>
</feature>
<gene>
    <name evidence="2" type="ORF">POPTR_004G084650</name>
</gene>
<dbReference type="InParanoid" id="A0A3N7EYX9"/>
<evidence type="ECO:0000313" key="3">
    <source>
        <dbReference type="Proteomes" id="UP000006729"/>
    </source>
</evidence>
<feature type="signal peptide" evidence="1">
    <location>
        <begin position="1"/>
        <end position="18"/>
    </location>
</feature>
<sequence>MQYVIFLHVVFTLQLCLCPCNMLLKCDLVLATESSSYPLYTV</sequence>
<evidence type="ECO:0000313" key="2">
    <source>
        <dbReference type="EMBL" id="RQO89095.1"/>
    </source>
</evidence>
<proteinExistence type="predicted"/>
<organism evidence="2 3">
    <name type="scientific">Populus trichocarpa</name>
    <name type="common">Western balsam poplar</name>
    <name type="synonym">Populus balsamifera subsp. trichocarpa</name>
    <dbReference type="NCBI Taxonomy" id="3694"/>
    <lineage>
        <taxon>Eukaryota</taxon>
        <taxon>Viridiplantae</taxon>
        <taxon>Streptophyta</taxon>
        <taxon>Embryophyta</taxon>
        <taxon>Tracheophyta</taxon>
        <taxon>Spermatophyta</taxon>
        <taxon>Magnoliopsida</taxon>
        <taxon>eudicotyledons</taxon>
        <taxon>Gunneridae</taxon>
        <taxon>Pentapetalae</taxon>
        <taxon>rosids</taxon>
        <taxon>fabids</taxon>
        <taxon>Malpighiales</taxon>
        <taxon>Salicaceae</taxon>
        <taxon>Saliceae</taxon>
        <taxon>Populus</taxon>
    </lineage>
</organism>
<protein>
    <submittedName>
        <fullName evidence="2">Uncharacterized protein</fullName>
    </submittedName>
</protein>
<dbReference type="EMBL" id="CM009293">
    <property type="protein sequence ID" value="RQO89095.1"/>
    <property type="molecule type" value="Genomic_DNA"/>
</dbReference>
<evidence type="ECO:0000256" key="1">
    <source>
        <dbReference type="SAM" id="SignalP"/>
    </source>
</evidence>
<name>A0A3N7EYX9_POPTR</name>
<reference evidence="2 3" key="1">
    <citation type="journal article" date="2006" name="Science">
        <title>The genome of black cottonwood, Populus trichocarpa (Torr. &amp; Gray).</title>
        <authorList>
            <person name="Tuskan G.A."/>
            <person name="Difazio S."/>
            <person name="Jansson S."/>
            <person name="Bohlmann J."/>
            <person name="Grigoriev I."/>
            <person name="Hellsten U."/>
            <person name="Putnam N."/>
            <person name="Ralph S."/>
            <person name="Rombauts S."/>
            <person name="Salamov A."/>
            <person name="Schein J."/>
            <person name="Sterck L."/>
            <person name="Aerts A."/>
            <person name="Bhalerao R.R."/>
            <person name="Bhalerao R.P."/>
            <person name="Blaudez D."/>
            <person name="Boerjan W."/>
            <person name="Brun A."/>
            <person name="Brunner A."/>
            <person name="Busov V."/>
            <person name="Campbell M."/>
            <person name="Carlson J."/>
            <person name="Chalot M."/>
            <person name="Chapman J."/>
            <person name="Chen G.L."/>
            <person name="Cooper D."/>
            <person name="Coutinho P.M."/>
            <person name="Couturier J."/>
            <person name="Covert S."/>
            <person name="Cronk Q."/>
            <person name="Cunningham R."/>
            <person name="Davis J."/>
            <person name="Degroeve S."/>
            <person name="Dejardin A."/>
            <person name="Depamphilis C."/>
            <person name="Detter J."/>
            <person name="Dirks B."/>
            <person name="Dubchak I."/>
            <person name="Duplessis S."/>
            <person name="Ehlting J."/>
            <person name="Ellis B."/>
            <person name="Gendler K."/>
            <person name="Goodstein D."/>
            <person name="Gribskov M."/>
            <person name="Grimwood J."/>
            <person name="Groover A."/>
            <person name="Gunter L."/>
            <person name="Hamberger B."/>
            <person name="Heinze B."/>
            <person name="Helariutta Y."/>
            <person name="Henrissat B."/>
            <person name="Holligan D."/>
            <person name="Holt R."/>
            <person name="Huang W."/>
            <person name="Islam-Faridi N."/>
            <person name="Jones S."/>
            <person name="Jones-Rhoades M."/>
            <person name="Jorgensen R."/>
            <person name="Joshi C."/>
            <person name="Kangasjarvi J."/>
            <person name="Karlsson J."/>
            <person name="Kelleher C."/>
            <person name="Kirkpatrick R."/>
            <person name="Kirst M."/>
            <person name="Kohler A."/>
            <person name="Kalluri U."/>
            <person name="Larimer F."/>
            <person name="Leebens-Mack J."/>
            <person name="Leple J.C."/>
            <person name="Locascio P."/>
            <person name="Lou Y."/>
            <person name="Lucas S."/>
            <person name="Martin F."/>
            <person name="Montanini B."/>
            <person name="Napoli C."/>
            <person name="Nelson D.R."/>
            <person name="Nelson C."/>
            <person name="Nieminen K."/>
            <person name="Nilsson O."/>
            <person name="Pereda V."/>
            <person name="Peter G."/>
            <person name="Philippe R."/>
            <person name="Pilate G."/>
            <person name="Poliakov A."/>
            <person name="Razumovskaya J."/>
            <person name="Richardson P."/>
            <person name="Rinaldi C."/>
            <person name="Ritland K."/>
            <person name="Rouze P."/>
            <person name="Ryaboy D."/>
            <person name="Schmutz J."/>
            <person name="Schrader J."/>
            <person name="Segerman B."/>
            <person name="Shin H."/>
            <person name="Siddiqui A."/>
            <person name="Sterky F."/>
            <person name="Terry A."/>
            <person name="Tsai C.J."/>
            <person name="Uberbacher E."/>
            <person name="Unneberg P."/>
            <person name="Vahala J."/>
            <person name="Wall K."/>
            <person name="Wessler S."/>
            <person name="Yang G."/>
            <person name="Yin T."/>
            <person name="Douglas C."/>
            <person name="Marra M."/>
            <person name="Sandberg G."/>
            <person name="Van de Peer Y."/>
            <person name="Rokhsar D."/>
        </authorList>
    </citation>
    <scope>NUCLEOTIDE SEQUENCE [LARGE SCALE GENOMIC DNA]</scope>
    <source>
        <strain evidence="3">cv. Nisqually</strain>
    </source>
</reference>
<dbReference type="Proteomes" id="UP000006729">
    <property type="component" value="Chromosome 4"/>
</dbReference>
<dbReference type="AlphaFoldDB" id="A0A3N7EYX9"/>
<accession>A0A3N7EYX9</accession>
<keyword evidence="1" id="KW-0732">Signal</keyword>